<feature type="domain" description="DUF6969" evidence="1">
    <location>
        <begin position="27"/>
        <end position="230"/>
    </location>
</feature>
<dbReference type="InterPro" id="IPR054242">
    <property type="entry name" value="DUF6969"/>
</dbReference>
<evidence type="ECO:0000259" key="1">
    <source>
        <dbReference type="Pfam" id="PF22308"/>
    </source>
</evidence>
<sequence>MTHNPVLSLDQAQFVPHDAVAREALLAAAAEVRECYRVLVKGGLNVVGEVLRGEGTFFQMQHYPADDVYDRDSHGQYYYHAHRGGKGEHGHFHTFMRGKGMPPACVAQPYAQPSRAQWPVDAEAISHLIAVSMDAYGYPMGLFACNRWVTGETWYSASDVISMLDGFAIDHAKPSWPVNRWLTALLRLYRPQIEYLLQHRDQVIAHAQAAQPSVDVLEDRQLEITGYLPINVDSWTALLNTSLPQSA</sequence>
<gene>
    <name evidence="2" type="ORF">SAMN05216214_105182</name>
</gene>
<keyword evidence="3" id="KW-1185">Reference proteome</keyword>
<proteinExistence type="predicted"/>
<accession>A0A1H7K7G7</accession>
<evidence type="ECO:0000313" key="3">
    <source>
        <dbReference type="Proteomes" id="UP000185766"/>
    </source>
</evidence>
<evidence type="ECO:0000313" key="2">
    <source>
        <dbReference type="EMBL" id="SEK82759.1"/>
    </source>
</evidence>
<name>A0A1H7K7G7_9GAMM</name>
<dbReference type="STRING" id="1429083.GCA_001885685_01243"/>
<dbReference type="RefSeq" id="WP_074866544.1">
    <property type="nucleotide sequence ID" value="NZ_FOAS01000005.1"/>
</dbReference>
<dbReference type="Pfam" id="PF22308">
    <property type="entry name" value="DUF6969"/>
    <property type="match status" value="1"/>
</dbReference>
<dbReference type="Proteomes" id="UP000185766">
    <property type="component" value="Unassembled WGS sequence"/>
</dbReference>
<organism evidence="2 3">
    <name type="scientific">Atopomonas hussainii</name>
    <dbReference type="NCBI Taxonomy" id="1429083"/>
    <lineage>
        <taxon>Bacteria</taxon>
        <taxon>Pseudomonadati</taxon>
        <taxon>Pseudomonadota</taxon>
        <taxon>Gammaproteobacteria</taxon>
        <taxon>Pseudomonadales</taxon>
        <taxon>Pseudomonadaceae</taxon>
        <taxon>Atopomonas</taxon>
    </lineage>
</organism>
<dbReference type="AlphaFoldDB" id="A0A1H7K7G7"/>
<protein>
    <recommendedName>
        <fullName evidence="1">DUF6969 domain-containing protein</fullName>
    </recommendedName>
</protein>
<reference evidence="2 3" key="1">
    <citation type="submission" date="2016-10" db="EMBL/GenBank/DDBJ databases">
        <authorList>
            <person name="de Groot N.N."/>
        </authorList>
    </citation>
    <scope>NUCLEOTIDE SEQUENCE [LARGE SCALE GENOMIC DNA]</scope>
    <source>
        <strain evidence="2 3">JCM 19513</strain>
    </source>
</reference>
<dbReference type="EMBL" id="FOAS01000005">
    <property type="protein sequence ID" value="SEK82759.1"/>
    <property type="molecule type" value="Genomic_DNA"/>
</dbReference>